<feature type="coiled-coil region" evidence="1">
    <location>
        <begin position="154"/>
        <end position="245"/>
    </location>
</feature>
<evidence type="ECO:0000313" key="3">
    <source>
        <dbReference type="Proteomes" id="UP000187209"/>
    </source>
</evidence>
<dbReference type="OrthoDB" id="324489at2759"/>
<dbReference type="Proteomes" id="UP000187209">
    <property type="component" value="Unassembled WGS sequence"/>
</dbReference>
<evidence type="ECO:0000256" key="1">
    <source>
        <dbReference type="SAM" id="Coils"/>
    </source>
</evidence>
<comment type="caution">
    <text evidence="2">The sequence shown here is derived from an EMBL/GenBank/DDBJ whole genome shotgun (WGS) entry which is preliminary data.</text>
</comment>
<sequence>MSKSKQSSRTKGISQNFLKEVSAKLNAINNLSKDSGVEIPDELEENLKELSISFSKKVPKAESSESLDEPDSEMQKLKLFIPSESSQLSSSIDSPSIKQLKSNNNQLCKAVKEKLQEFRALNKNSIIQGAKAKKELNSYKTELTDMKSSVIEIIDEANLTKEQILKMKERIEGEIKDHDSEKYEEYDMSAHKNGPDTNFLIDQIKELHQEMYRIKNHIEKSENDLLQKETENKELKGIIEKLNESFDKMGDDTEENSAICHNCLII</sequence>
<proteinExistence type="predicted"/>
<name>A0A1R2CEP2_9CILI</name>
<gene>
    <name evidence="2" type="ORF">SteCoe_10749</name>
</gene>
<reference evidence="2 3" key="1">
    <citation type="submission" date="2016-11" db="EMBL/GenBank/DDBJ databases">
        <title>The macronuclear genome of Stentor coeruleus: a giant cell with tiny introns.</title>
        <authorList>
            <person name="Slabodnick M."/>
            <person name="Ruby J.G."/>
            <person name="Reiff S.B."/>
            <person name="Swart E.C."/>
            <person name="Gosai S."/>
            <person name="Prabakaran S."/>
            <person name="Witkowska E."/>
            <person name="Larue G.E."/>
            <person name="Fisher S."/>
            <person name="Freeman R.M."/>
            <person name="Gunawardena J."/>
            <person name="Chu W."/>
            <person name="Stover N.A."/>
            <person name="Gregory B.D."/>
            <person name="Nowacki M."/>
            <person name="Derisi J."/>
            <person name="Roy S.W."/>
            <person name="Marshall W.F."/>
            <person name="Sood P."/>
        </authorList>
    </citation>
    <scope>NUCLEOTIDE SEQUENCE [LARGE SCALE GENOMIC DNA]</scope>
    <source>
        <strain evidence="2">WM001</strain>
    </source>
</reference>
<organism evidence="2 3">
    <name type="scientific">Stentor coeruleus</name>
    <dbReference type="NCBI Taxonomy" id="5963"/>
    <lineage>
        <taxon>Eukaryota</taxon>
        <taxon>Sar</taxon>
        <taxon>Alveolata</taxon>
        <taxon>Ciliophora</taxon>
        <taxon>Postciliodesmatophora</taxon>
        <taxon>Heterotrichea</taxon>
        <taxon>Heterotrichida</taxon>
        <taxon>Stentoridae</taxon>
        <taxon>Stentor</taxon>
    </lineage>
</organism>
<keyword evidence="3" id="KW-1185">Reference proteome</keyword>
<dbReference type="AlphaFoldDB" id="A0A1R2CEP2"/>
<protein>
    <submittedName>
        <fullName evidence="2">Uncharacterized protein</fullName>
    </submittedName>
</protein>
<evidence type="ECO:0000313" key="2">
    <source>
        <dbReference type="EMBL" id="OMJ87497.1"/>
    </source>
</evidence>
<accession>A0A1R2CEP2</accession>
<dbReference type="EMBL" id="MPUH01000175">
    <property type="protein sequence ID" value="OMJ87497.1"/>
    <property type="molecule type" value="Genomic_DNA"/>
</dbReference>
<keyword evidence="1" id="KW-0175">Coiled coil</keyword>